<keyword evidence="1" id="KW-1133">Transmembrane helix</keyword>
<organism evidence="2">
    <name type="scientific">Solanum lycopersicum</name>
    <name type="common">Tomato</name>
    <name type="synonym">Lycopersicon esculentum</name>
    <dbReference type="NCBI Taxonomy" id="4081"/>
    <lineage>
        <taxon>Eukaryota</taxon>
        <taxon>Viridiplantae</taxon>
        <taxon>Streptophyta</taxon>
        <taxon>Embryophyta</taxon>
        <taxon>Tracheophyta</taxon>
        <taxon>Spermatophyta</taxon>
        <taxon>Magnoliopsida</taxon>
        <taxon>eudicotyledons</taxon>
        <taxon>Gunneridae</taxon>
        <taxon>Pentapetalae</taxon>
        <taxon>asterids</taxon>
        <taxon>lamiids</taxon>
        <taxon>Solanales</taxon>
        <taxon>Solanaceae</taxon>
        <taxon>Solanoideae</taxon>
        <taxon>Solaneae</taxon>
        <taxon>Solanum</taxon>
        <taxon>Solanum subgen. Lycopersicon</taxon>
    </lineage>
</organism>
<name>A0A3Q7HC90_SOLLC</name>
<feature type="transmembrane region" description="Helical" evidence="1">
    <location>
        <begin position="15"/>
        <end position="37"/>
    </location>
</feature>
<dbReference type="PaxDb" id="4081-Solyc07g043020.1.1"/>
<dbReference type="AlphaFoldDB" id="A0A3Q7HC90"/>
<dbReference type="EnsemblPlants" id="Solyc07g043020.1.1">
    <property type="protein sequence ID" value="Solyc07g043020.1.1.1"/>
    <property type="gene ID" value="Solyc07g043020.1"/>
</dbReference>
<accession>A0A3Q7HC90</accession>
<sequence length="98" mass="11375">MFCTSMIDVENELDIPSYLIFTSGVGFLGFLLYLSVWHDQFEREFNRSDSDLNIAANASRNLKSLTYFCICQEGYDSFRNHGIMFKETKGILLENLLR</sequence>
<dbReference type="Proteomes" id="UP000004994">
    <property type="component" value="Chromosome 7"/>
</dbReference>
<dbReference type="InParanoid" id="A0A3Q7HC90"/>
<protein>
    <submittedName>
        <fullName evidence="2">Uncharacterized protein</fullName>
    </submittedName>
</protein>
<evidence type="ECO:0000313" key="2">
    <source>
        <dbReference type="EnsemblPlants" id="Solyc07g043020.1.1.1"/>
    </source>
</evidence>
<evidence type="ECO:0000313" key="3">
    <source>
        <dbReference type="Proteomes" id="UP000004994"/>
    </source>
</evidence>
<reference evidence="2" key="1">
    <citation type="journal article" date="2012" name="Nature">
        <title>The tomato genome sequence provides insights into fleshy fruit evolution.</title>
        <authorList>
            <consortium name="Tomato Genome Consortium"/>
        </authorList>
    </citation>
    <scope>NUCLEOTIDE SEQUENCE [LARGE SCALE GENOMIC DNA]</scope>
    <source>
        <strain evidence="2">cv. Heinz 1706</strain>
    </source>
</reference>
<proteinExistence type="predicted"/>
<dbReference type="InterPro" id="IPR050481">
    <property type="entry name" value="UDP-glycosyltransf_plant"/>
</dbReference>
<dbReference type="Gene3D" id="3.40.50.2000">
    <property type="entry name" value="Glycogen Phosphorylase B"/>
    <property type="match status" value="1"/>
</dbReference>
<reference evidence="2" key="2">
    <citation type="submission" date="2019-01" db="UniProtKB">
        <authorList>
            <consortium name="EnsemblPlants"/>
        </authorList>
    </citation>
    <scope>IDENTIFICATION</scope>
    <source>
        <strain evidence="2">cv. Heinz 1706</strain>
    </source>
</reference>
<dbReference type="PANTHER" id="PTHR48048">
    <property type="entry name" value="GLYCOSYLTRANSFERASE"/>
    <property type="match status" value="1"/>
</dbReference>
<keyword evidence="1" id="KW-0472">Membrane</keyword>
<keyword evidence="3" id="KW-1185">Reference proteome</keyword>
<dbReference type="SMR" id="A0A3Q7HC90"/>
<keyword evidence="1" id="KW-0812">Transmembrane</keyword>
<dbReference type="Gramene" id="Solyc07g043020.1.1">
    <property type="protein sequence ID" value="Solyc07g043020.1.1.1"/>
    <property type="gene ID" value="Solyc07g043020.1"/>
</dbReference>
<dbReference type="PANTHER" id="PTHR48048:SF83">
    <property type="entry name" value="GLYCOSYLTRANSFERASE"/>
    <property type="match status" value="1"/>
</dbReference>
<dbReference type="GO" id="GO:0035251">
    <property type="term" value="F:UDP-glucosyltransferase activity"/>
    <property type="evidence" value="ECO:0007669"/>
    <property type="project" value="InterPro"/>
</dbReference>
<evidence type="ECO:0000256" key="1">
    <source>
        <dbReference type="SAM" id="Phobius"/>
    </source>
</evidence>